<dbReference type="KEGG" id="hpaz:K756_04680"/>
<evidence type="ECO:0000313" key="2">
    <source>
        <dbReference type="Proteomes" id="UP000014672"/>
    </source>
</evidence>
<dbReference type="SUPFAM" id="SSF53850">
    <property type="entry name" value="Periplasmic binding protein-like II"/>
    <property type="match status" value="1"/>
</dbReference>
<accession>A0A806JB72</accession>
<gene>
    <name evidence="1" type="ORF">K756_04680</name>
</gene>
<dbReference type="Proteomes" id="UP000014672">
    <property type="component" value="Chromosome"/>
</dbReference>
<dbReference type="EMBL" id="CP005384">
    <property type="protein sequence ID" value="AGO16145.1"/>
    <property type="molecule type" value="Genomic_DNA"/>
</dbReference>
<sequence length="83" mass="9722">MPIKNLFKPTTKPTFEKFGTPQTALELQQHQCLLYENQTLWQFNENGHQIKFKPQSQVYSNNGYALVQMARAGQLMQEQKIHL</sequence>
<evidence type="ECO:0000313" key="1">
    <source>
        <dbReference type="EMBL" id="AGO16145.1"/>
    </source>
</evidence>
<dbReference type="AlphaFoldDB" id="A0A806JB72"/>
<reference evidence="1 2" key="1">
    <citation type="journal article" date="2013" name="PLoS ONE">
        <title>Complete Genome Analysis of a Haemophilus parasuis Serovar 12 Strain from China.</title>
        <authorList>
            <person name="Li Y."/>
            <person name="Kwok A.H."/>
            <person name="Jiang J."/>
            <person name="Zou Y."/>
            <person name="Zheng F."/>
            <person name="Chen P."/>
            <person name="Hou C."/>
            <person name="Leung F.C."/>
            <person name="Jiang P."/>
        </authorList>
    </citation>
    <scope>NUCLEOTIDE SEQUENCE [LARGE SCALE GENOMIC DNA]</scope>
    <source>
        <strain evidence="1 2">ZJ0906</strain>
    </source>
</reference>
<proteinExistence type="predicted"/>
<name>A0A806JB72_GLAPU</name>
<organism evidence="1 2">
    <name type="scientific">Glaesserella parasuis ZJ0906</name>
    <dbReference type="NCBI Taxonomy" id="1322346"/>
    <lineage>
        <taxon>Bacteria</taxon>
        <taxon>Pseudomonadati</taxon>
        <taxon>Pseudomonadota</taxon>
        <taxon>Gammaproteobacteria</taxon>
        <taxon>Pasteurellales</taxon>
        <taxon>Pasteurellaceae</taxon>
        <taxon>Glaesserella</taxon>
    </lineage>
</organism>
<dbReference type="Gene3D" id="3.40.190.10">
    <property type="entry name" value="Periplasmic binding protein-like II"/>
    <property type="match status" value="1"/>
</dbReference>
<protein>
    <submittedName>
        <fullName evidence="1">Putative HTH-type transcriptional regulator</fullName>
    </submittedName>
</protein>